<evidence type="ECO:0000256" key="3">
    <source>
        <dbReference type="ARBA" id="ARBA00022827"/>
    </source>
</evidence>
<dbReference type="PANTHER" id="PTHR23023">
    <property type="entry name" value="DIMETHYLANILINE MONOOXYGENASE"/>
    <property type="match status" value="1"/>
</dbReference>
<keyword evidence="4" id="KW-0521">NADP</keyword>
<comment type="caution">
    <text evidence="9">The sequence shown here is derived from an EMBL/GenBank/DDBJ whole genome shotgun (WGS) entry which is preliminary data.</text>
</comment>
<dbReference type="InterPro" id="IPR050346">
    <property type="entry name" value="FMO-like"/>
</dbReference>
<dbReference type="Gene3D" id="1.10.10.10">
    <property type="entry name" value="Winged helix-like DNA-binding domain superfamily/Winged helix DNA-binding domain"/>
    <property type="match status" value="1"/>
</dbReference>
<protein>
    <recommendedName>
        <fullName evidence="8">Peroxisome membrane anchor protein Pex14p N-terminal domain-containing protein</fullName>
    </recommendedName>
</protein>
<dbReference type="GO" id="GO:0050660">
    <property type="term" value="F:flavin adenine dinucleotide binding"/>
    <property type="evidence" value="ECO:0007669"/>
    <property type="project" value="InterPro"/>
</dbReference>
<dbReference type="AlphaFoldDB" id="A0A8H2X3B7"/>
<dbReference type="PRINTS" id="PR00370">
    <property type="entry name" value="FMOXYGENASE"/>
</dbReference>
<evidence type="ECO:0000256" key="5">
    <source>
        <dbReference type="ARBA" id="ARBA00023002"/>
    </source>
</evidence>
<evidence type="ECO:0000259" key="8">
    <source>
        <dbReference type="Pfam" id="PF04695"/>
    </source>
</evidence>
<keyword evidence="7" id="KW-0812">Transmembrane</keyword>
<keyword evidence="3" id="KW-0274">FAD</keyword>
<reference evidence="9" key="1">
    <citation type="submission" date="2021-01" db="EMBL/GenBank/DDBJ databases">
        <authorList>
            <person name="Kaushik A."/>
        </authorList>
    </citation>
    <scope>NUCLEOTIDE SEQUENCE</scope>
    <source>
        <strain evidence="9">AG2-2IIIB</strain>
    </source>
</reference>
<keyword evidence="5" id="KW-0560">Oxidoreductase</keyword>
<sequence length="794" mass="89974">MSSQDTVTMQPIVSPSTDPVEALATPSTQTQESQEATQPTMTITPNNDEQKIFEDQQGSSELVSKAQSFLESPELKDTDSQSKTQYLAGKGLSGETIDELQQALASIPIVPPRTYPEALVSPTRSRLFESLVTVYYFFTYAAGASAVLTWVYSKFVFPRWVKMITAKRRLREHQFGLLKRLTEDLSEHRSKCLTASMIVPTEDSKPAIVTRLQELSSQVPLTISKTSKQPTLQSLSDLTGYLSSQIHLNSALDAAARAYQFQFSMPGAAASQPKNEIHEQLKKDIRSLKGLLINRRTFMQGLGGSIMPNLGRPLTHPSRPRRFAVIGSGGAAGLGTLKVLLDELGDYVRAGEVEVVGFEQREDVGGVWLAEPRPDPSKKWPETPVYDSLTTNVPHPIMFFPSHLAPPSTPLFTCYQTVNNYMRGYVDRFNLRKHIRFNTQVVAATWDDSIYQWKVTTQHYGSHNEEAKDVTQFDHLLVANGHYRHPFIPDIDGLDEWVSSNSRSYIHSIWYRIPDPYRGHDVLIIGGGRSGVDCSDEISTVARKTVHSVRSLGDQEFEHIIQRGAISHFTPDGFVHFKNGKSEYVDRVIFATGYQYDCSFLTQLPVQEPQYTSGHLYNSRFHIYPLALHMFPLRAAFPPNSLAFIGLPIGITVFSLVEVQATLAIRQMTGGVSLDFDYELARTLERNEALQKERPSALEVARAWHRFAHDRTYDFLDLLWRKANDSRRIPRWKRELMPEGYVMRAEWRELERLGLAKKWVHGVGKGGIQEWIDLMWRVVQRAKEKQRRDMALLI</sequence>
<feature type="transmembrane region" description="Helical" evidence="7">
    <location>
        <begin position="134"/>
        <end position="153"/>
    </location>
</feature>
<gene>
    <name evidence="9" type="ORF">RDB_LOCUS49430</name>
</gene>
<feature type="domain" description="Peroxisome membrane anchor protein Pex14p N-terminal" evidence="8">
    <location>
        <begin position="60"/>
        <end position="100"/>
    </location>
</feature>
<feature type="region of interest" description="Disordered" evidence="6">
    <location>
        <begin position="1"/>
        <end position="83"/>
    </location>
</feature>
<dbReference type="InterPro" id="IPR036188">
    <property type="entry name" value="FAD/NAD-bd_sf"/>
</dbReference>
<dbReference type="EMBL" id="CAJMWT010001717">
    <property type="protein sequence ID" value="CAE6416782.1"/>
    <property type="molecule type" value="Genomic_DNA"/>
</dbReference>
<keyword evidence="2" id="KW-0285">Flavoprotein</keyword>
<dbReference type="Pfam" id="PF00743">
    <property type="entry name" value="FMO-like"/>
    <property type="match status" value="1"/>
</dbReference>
<name>A0A8H2X3B7_9AGAM</name>
<keyword evidence="7" id="KW-1133">Transmembrane helix</keyword>
<dbReference type="Gene3D" id="3.50.50.60">
    <property type="entry name" value="FAD/NAD(P)-binding domain"/>
    <property type="match status" value="2"/>
</dbReference>
<proteinExistence type="inferred from homology"/>
<dbReference type="SUPFAM" id="SSF51905">
    <property type="entry name" value="FAD/NAD(P)-binding domain"/>
    <property type="match status" value="2"/>
</dbReference>
<feature type="compositionally biased region" description="Polar residues" evidence="6">
    <location>
        <begin position="56"/>
        <end position="70"/>
    </location>
</feature>
<evidence type="ECO:0000256" key="6">
    <source>
        <dbReference type="SAM" id="MobiDB-lite"/>
    </source>
</evidence>
<feature type="compositionally biased region" description="Low complexity" evidence="6">
    <location>
        <begin position="24"/>
        <end position="40"/>
    </location>
</feature>
<dbReference type="InterPro" id="IPR020946">
    <property type="entry name" value="Flavin_mOase-like"/>
</dbReference>
<dbReference type="Pfam" id="PF04695">
    <property type="entry name" value="Pex14_N"/>
    <property type="match status" value="1"/>
</dbReference>
<dbReference type="GO" id="GO:0050661">
    <property type="term" value="F:NADP binding"/>
    <property type="evidence" value="ECO:0007669"/>
    <property type="project" value="InterPro"/>
</dbReference>
<organism evidence="9 10">
    <name type="scientific">Rhizoctonia solani</name>
    <dbReference type="NCBI Taxonomy" id="456999"/>
    <lineage>
        <taxon>Eukaryota</taxon>
        <taxon>Fungi</taxon>
        <taxon>Dikarya</taxon>
        <taxon>Basidiomycota</taxon>
        <taxon>Agaricomycotina</taxon>
        <taxon>Agaricomycetes</taxon>
        <taxon>Cantharellales</taxon>
        <taxon>Ceratobasidiaceae</taxon>
        <taxon>Rhizoctonia</taxon>
    </lineage>
</organism>
<evidence type="ECO:0000313" key="10">
    <source>
        <dbReference type="Proteomes" id="UP000663843"/>
    </source>
</evidence>
<evidence type="ECO:0000256" key="7">
    <source>
        <dbReference type="SAM" id="Phobius"/>
    </source>
</evidence>
<keyword evidence="7" id="KW-0472">Membrane</keyword>
<evidence type="ECO:0000256" key="1">
    <source>
        <dbReference type="ARBA" id="ARBA00009183"/>
    </source>
</evidence>
<dbReference type="InterPro" id="IPR006785">
    <property type="entry name" value="Pex14_N"/>
</dbReference>
<dbReference type="InterPro" id="IPR036388">
    <property type="entry name" value="WH-like_DNA-bd_sf"/>
</dbReference>
<feature type="compositionally biased region" description="Polar residues" evidence="6">
    <location>
        <begin position="1"/>
        <end position="17"/>
    </location>
</feature>
<dbReference type="Proteomes" id="UP000663843">
    <property type="component" value="Unassembled WGS sequence"/>
</dbReference>
<accession>A0A8H2X3B7</accession>
<evidence type="ECO:0000256" key="2">
    <source>
        <dbReference type="ARBA" id="ARBA00022630"/>
    </source>
</evidence>
<dbReference type="OrthoDB" id="10264588at2759"/>
<dbReference type="InterPro" id="IPR000960">
    <property type="entry name" value="Flavin_mOase"/>
</dbReference>
<evidence type="ECO:0000256" key="4">
    <source>
        <dbReference type="ARBA" id="ARBA00022857"/>
    </source>
</evidence>
<comment type="similarity">
    <text evidence="1">Belongs to the FMO family.</text>
</comment>
<dbReference type="GO" id="GO:0004499">
    <property type="term" value="F:N,N-dimethylaniline monooxygenase activity"/>
    <property type="evidence" value="ECO:0007669"/>
    <property type="project" value="InterPro"/>
</dbReference>
<evidence type="ECO:0000313" key="9">
    <source>
        <dbReference type="EMBL" id="CAE6416782.1"/>
    </source>
</evidence>